<organism evidence="11 12">
    <name type="scientific">Polytolypa hystricis (strain UAMH7299)</name>
    <dbReference type="NCBI Taxonomy" id="1447883"/>
    <lineage>
        <taxon>Eukaryota</taxon>
        <taxon>Fungi</taxon>
        <taxon>Dikarya</taxon>
        <taxon>Ascomycota</taxon>
        <taxon>Pezizomycotina</taxon>
        <taxon>Eurotiomycetes</taxon>
        <taxon>Eurotiomycetidae</taxon>
        <taxon>Onygenales</taxon>
        <taxon>Onygenales incertae sedis</taxon>
        <taxon>Polytolypa</taxon>
    </lineage>
</organism>
<keyword evidence="6" id="KW-0539">Nucleus</keyword>
<reference evidence="11 12" key="1">
    <citation type="submission" date="2017-10" db="EMBL/GenBank/DDBJ databases">
        <title>Comparative genomics in systemic dimorphic fungi from Ajellomycetaceae.</title>
        <authorList>
            <person name="Munoz J.F."/>
            <person name="Mcewen J.G."/>
            <person name="Clay O.K."/>
            <person name="Cuomo C.A."/>
        </authorList>
    </citation>
    <scope>NUCLEOTIDE SEQUENCE [LARGE SCALE GENOMIC DNA]</scope>
    <source>
        <strain evidence="11 12">UAMH7299</strain>
    </source>
</reference>
<dbReference type="InterPro" id="IPR041664">
    <property type="entry name" value="AAA_16"/>
</dbReference>
<dbReference type="PANTHER" id="PTHR12705">
    <property type="entry name" value="ORIGIN RECOGNITION COMPLEX SUBUNIT 5"/>
    <property type="match status" value="1"/>
</dbReference>
<evidence type="ECO:0000313" key="11">
    <source>
        <dbReference type="EMBL" id="PGH23172.1"/>
    </source>
</evidence>
<dbReference type="GO" id="GO:0006270">
    <property type="term" value="P:DNA replication initiation"/>
    <property type="evidence" value="ECO:0007669"/>
    <property type="project" value="TreeGrafter"/>
</dbReference>
<evidence type="ECO:0000259" key="9">
    <source>
        <dbReference type="Pfam" id="PF14630"/>
    </source>
</evidence>
<evidence type="ECO:0000256" key="7">
    <source>
        <dbReference type="SAM" id="MobiDB-lite"/>
    </source>
</evidence>
<dbReference type="InterPro" id="IPR048866">
    <property type="entry name" value="ORC5_lid"/>
</dbReference>
<feature type="domain" description="ORC5 lid" evidence="10">
    <location>
        <begin position="230"/>
        <end position="294"/>
    </location>
</feature>
<dbReference type="OrthoDB" id="365981at2759"/>
<feature type="compositionally biased region" description="Polar residues" evidence="7">
    <location>
        <begin position="429"/>
        <end position="440"/>
    </location>
</feature>
<sequence>MHSNDPLASVCGQWKGRERLIRLLGGLLSPHIPSPSSIIVHGPSHTGKSSVLHAVLDAYSAADATSFPYTFVKCAECITARHLLVKILASVVAVLRDNASGGEEGGEWIDDLARSRCEHISVLVNVLGDALARAGEDKFVLVLDDVDALREGGMMLLAGLTRVAESIPSLTIIFVLKLTPRPLLLQSAGVPHVYFPPYTRSEALSILSSPPASLPPQLPGLPSTTVAKLYLPFLTTLYDSLIGPTLGTIPVFRSAAEKLWPRFVSPITSGETPPGGAREWDFTRLLVKQRGLFRQVGEEVLVHHIVDDDDDNQASVGGPGVLGSTSTSVKKHDPLPSLPFTPTLLLTAAYLAAHIPPRLDVIFFSKFSSSSLSARNKRAHHRRRLKVLSLSQQAHDPDNDNDEDNASSSPRKKPSRRGAKSSRPRTKITKATLSSALNSRTSSLPGASLIHARSFPLERLLAIYRAIHPHPPPPPTSANNNSNHPSFADNMYPELATLQRLRLLVPAGAGGAGGGGSVDVGEKWCLNSGIAVTGATATATAGAGADEWIAEMARGVGVEVGEWIAGGLD</sequence>
<dbReference type="InterPro" id="IPR027417">
    <property type="entry name" value="P-loop_NTPase"/>
</dbReference>
<keyword evidence="5" id="KW-0067">ATP-binding</keyword>
<dbReference type="PANTHER" id="PTHR12705:SF0">
    <property type="entry name" value="ORIGIN RECOGNITION COMPLEX SUBUNIT 5"/>
    <property type="match status" value="1"/>
</dbReference>
<evidence type="ECO:0000313" key="12">
    <source>
        <dbReference type="Proteomes" id="UP000224634"/>
    </source>
</evidence>
<evidence type="ECO:0000259" key="8">
    <source>
        <dbReference type="Pfam" id="PF13191"/>
    </source>
</evidence>
<feature type="domain" description="Orc1-like AAA ATPase" evidence="8">
    <location>
        <begin position="13"/>
        <end position="173"/>
    </location>
</feature>
<dbReference type="GO" id="GO:0003688">
    <property type="term" value="F:DNA replication origin binding"/>
    <property type="evidence" value="ECO:0007669"/>
    <property type="project" value="TreeGrafter"/>
</dbReference>
<evidence type="ECO:0000256" key="6">
    <source>
        <dbReference type="ARBA" id="ARBA00023242"/>
    </source>
</evidence>
<evidence type="ECO:0000259" key="10">
    <source>
        <dbReference type="Pfam" id="PF21639"/>
    </source>
</evidence>
<evidence type="ECO:0000256" key="4">
    <source>
        <dbReference type="ARBA" id="ARBA00022741"/>
    </source>
</evidence>
<comment type="caution">
    <text evidence="11">The sequence shown here is derived from an EMBL/GenBank/DDBJ whole genome shotgun (WGS) entry which is preliminary data.</text>
</comment>
<dbReference type="Gene3D" id="3.40.50.300">
    <property type="entry name" value="P-loop containing nucleotide triphosphate hydrolases"/>
    <property type="match status" value="1"/>
</dbReference>
<evidence type="ECO:0000256" key="1">
    <source>
        <dbReference type="ARBA" id="ARBA00004123"/>
    </source>
</evidence>
<dbReference type="InterPro" id="IPR020796">
    <property type="entry name" value="ORC5"/>
</dbReference>
<dbReference type="GO" id="GO:0005664">
    <property type="term" value="C:nuclear origin of replication recognition complex"/>
    <property type="evidence" value="ECO:0007669"/>
    <property type="project" value="TreeGrafter"/>
</dbReference>
<evidence type="ECO:0000256" key="3">
    <source>
        <dbReference type="ARBA" id="ARBA00022705"/>
    </source>
</evidence>
<dbReference type="Pfam" id="PF13191">
    <property type="entry name" value="AAA_16"/>
    <property type="match status" value="1"/>
</dbReference>
<keyword evidence="12" id="KW-1185">Reference proteome</keyword>
<gene>
    <name evidence="11" type="ORF">AJ80_02809</name>
</gene>
<feature type="compositionally biased region" description="Basic residues" evidence="7">
    <location>
        <begin position="410"/>
        <end position="428"/>
    </location>
</feature>
<feature type="region of interest" description="Disordered" evidence="7">
    <location>
        <begin position="468"/>
        <end position="488"/>
    </location>
</feature>
<comment type="subcellular location">
    <subcellularLocation>
        <location evidence="1">Nucleus</location>
    </subcellularLocation>
</comment>
<feature type="region of interest" description="Disordered" evidence="7">
    <location>
        <begin position="389"/>
        <end position="440"/>
    </location>
</feature>
<dbReference type="SUPFAM" id="SSF52540">
    <property type="entry name" value="P-loop containing nucleoside triphosphate hydrolases"/>
    <property type="match status" value="1"/>
</dbReference>
<evidence type="ECO:0000256" key="5">
    <source>
        <dbReference type="ARBA" id="ARBA00022840"/>
    </source>
</evidence>
<feature type="region of interest" description="Disordered" evidence="7">
    <location>
        <begin position="312"/>
        <end position="331"/>
    </location>
</feature>
<dbReference type="Pfam" id="PF14630">
    <property type="entry name" value="ORC5_C"/>
    <property type="match status" value="1"/>
</dbReference>
<evidence type="ECO:0000256" key="2">
    <source>
        <dbReference type="ARBA" id="ARBA00006269"/>
    </source>
</evidence>
<dbReference type="AlphaFoldDB" id="A0A2B7YQN3"/>
<dbReference type="Proteomes" id="UP000224634">
    <property type="component" value="Unassembled WGS sequence"/>
</dbReference>
<name>A0A2B7YQN3_POLH7</name>
<dbReference type="InterPro" id="IPR047088">
    <property type="entry name" value="ORC5_C"/>
</dbReference>
<dbReference type="STRING" id="1447883.A0A2B7YQN3"/>
<dbReference type="Pfam" id="PF21639">
    <property type="entry name" value="ORC5_lid"/>
    <property type="match status" value="1"/>
</dbReference>
<accession>A0A2B7YQN3</accession>
<keyword evidence="4" id="KW-0547">Nucleotide-binding</keyword>
<feature type="compositionally biased region" description="Low complexity" evidence="7">
    <location>
        <begin position="477"/>
        <end position="486"/>
    </location>
</feature>
<keyword evidence="3" id="KW-0235">DNA replication</keyword>
<protein>
    <submittedName>
        <fullName evidence="11">Uncharacterized protein</fullName>
    </submittedName>
</protein>
<proteinExistence type="inferred from homology"/>
<feature type="domain" description="Origin recognition complex subunit 5 C-terminal" evidence="9">
    <location>
        <begin position="338"/>
        <end position="564"/>
    </location>
</feature>
<dbReference type="EMBL" id="PDNA01000028">
    <property type="protein sequence ID" value="PGH23172.1"/>
    <property type="molecule type" value="Genomic_DNA"/>
</dbReference>
<comment type="similarity">
    <text evidence="2">Belongs to the ORC5 family.</text>
</comment>